<keyword evidence="4" id="KW-1185">Reference proteome</keyword>
<comment type="caution">
    <text evidence="3">The sequence shown here is derived from an EMBL/GenBank/DDBJ whole genome shotgun (WGS) entry which is preliminary data.</text>
</comment>
<dbReference type="EMBL" id="JACHNF010000001">
    <property type="protein sequence ID" value="MBB5976733.1"/>
    <property type="molecule type" value="Genomic_DNA"/>
</dbReference>
<feature type="compositionally biased region" description="Low complexity" evidence="1">
    <location>
        <begin position="65"/>
        <end position="75"/>
    </location>
</feature>
<evidence type="ECO:0000313" key="4">
    <source>
        <dbReference type="Proteomes" id="UP000558997"/>
    </source>
</evidence>
<reference evidence="3 4" key="1">
    <citation type="submission" date="2020-08" db="EMBL/GenBank/DDBJ databases">
        <title>Sequencing the genomes of 1000 actinobacteria strains.</title>
        <authorList>
            <person name="Klenk H.-P."/>
        </authorList>
    </citation>
    <scope>NUCLEOTIDE SEQUENCE [LARGE SCALE GENOMIC DNA]</scope>
    <source>
        <strain evidence="3 4">DSM 17294</strain>
    </source>
</reference>
<protein>
    <submittedName>
        <fullName evidence="3">Uncharacterized protein</fullName>
    </submittedName>
</protein>
<feature type="transmembrane region" description="Helical" evidence="2">
    <location>
        <begin position="165"/>
        <end position="189"/>
    </location>
</feature>
<evidence type="ECO:0000256" key="2">
    <source>
        <dbReference type="SAM" id="Phobius"/>
    </source>
</evidence>
<feature type="transmembrane region" description="Helical" evidence="2">
    <location>
        <begin position="201"/>
        <end position="221"/>
    </location>
</feature>
<feature type="compositionally biased region" description="Gly residues" evidence="1">
    <location>
        <begin position="76"/>
        <end position="90"/>
    </location>
</feature>
<sequence>MSQQYPGEPGNTATMITPAGDASSTQRYEEARAAASRAMSTIAIDPDESTSLIGTQSGPLGGTQSGPLGSPQSGPNGPGGAGGAQGGSLGGAVRPSPPVRASAGDDLDPELLSYRGFKFGAAFFGWLIAIAMSVLLLAAVSAAAFGTAQLLDYGTADAKAQPGAAALTAAGVGILMLTIAFYAGGYVAGRLARFDGGRQGFGVWVIALLVGAIAGGTGWLLDNQYDLVGDINRPDVALSNSTLALGAAAAAGALLLFTLLAAIIGGKSGRRYHDRIDELL</sequence>
<feature type="transmembrane region" description="Helical" evidence="2">
    <location>
        <begin position="241"/>
        <end position="265"/>
    </location>
</feature>
<accession>A0A841DDV6</accession>
<feature type="region of interest" description="Disordered" evidence="1">
    <location>
        <begin position="1"/>
        <end position="104"/>
    </location>
</feature>
<dbReference type="RefSeq" id="WP_238352318.1">
    <property type="nucleotide sequence ID" value="NZ_BAAAVN010000019.1"/>
</dbReference>
<gene>
    <name evidence="3" type="ORF">HDA44_000074</name>
</gene>
<keyword evidence="2" id="KW-0472">Membrane</keyword>
<organism evidence="3 4">
    <name type="scientific">Kribbella solani</name>
    <dbReference type="NCBI Taxonomy" id="236067"/>
    <lineage>
        <taxon>Bacteria</taxon>
        <taxon>Bacillati</taxon>
        <taxon>Actinomycetota</taxon>
        <taxon>Actinomycetes</taxon>
        <taxon>Propionibacteriales</taxon>
        <taxon>Kribbellaceae</taxon>
        <taxon>Kribbella</taxon>
    </lineage>
</organism>
<feature type="transmembrane region" description="Helical" evidence="2">
    <location>
        <begin position="123"/>
        <end position="145"/>
    </location>
</feature>
<dbReference type="AlphaFoldDB" id="A0A841DDV6"/>
<keyword evidence="2" id="KW-0812">Transmembrane</keyword>
<evidence type="ECO:0000256" key="1">
    <source>
        <dbReference type="SAM" id="MobiDB-lite"/>
    </source>
</evidence>
<feature type="compositionally biased region" description="Polar residues" evidence="1">
    <location>
        <begin position="1"/>
        <end position="15"/>
    </location>
</feature>
<feature type="compositionally biased region" description="Low complexity" evidence="1">
    <location>
        <begin position="33"/>
        <end position="44"/>
    </location>
</feature>
<dbReference type="Proteomes" id="UP000558997">
    <property type="component" value="Unassembled WGS sequence"/>
</dbReference>
<proteinExistence type="predicted"/>
<evidence type="ECO:0000313" key="3">
    <source>
        <dbReference type="EMBL" id="MBB5976733.1"/>
    </source>
</evidence>
<keyword evidence="2" id="KW-1133">Transmembrane helix</keyword>
<name>A0A841DDV6_9ACTN</name>